<dbReference type="EMBL" id="NEVQ01000022">
    <property type="protein sequence ID" value="OZI50939.1"/>
    <property type="molecule type" value="Genomic_DNA"/>
</dbReference>
<evidence type="ECO:0000256" key="2">
    <source>
        <dbReference type="ARBA" id="ARBA00004651"/>
    </source>
</evidence>
<dbReference type="GO" id="GO:0005886">
    <property type="term" value="C:plasma membrane"/>
    <property type="evidence" value="ECO:0007669"/>
    <property type="project" value="UniProtKB-SubCell"/>
</dbReference>
<dbReference type="InterPro" id="IPR004010">
    <property type="entry name" value="Double_Cache_2"/>
</dbReference>
<keyword evidence="6" id="KW-0808">Transferase</keyword>
<evidence type="ECO:0000256" key="5">
    <source>
        <dbReference type="ARBA" id="ARBA00022553"/>
    </source>
</evidence>
<dbReference type="CDD" id="cd18774">
    <property type="entry name" value="PDC2_HK_sensor"/>
    <property type="match status" value="1"/>
</dbReference>
<dbReference type="GO" id="GO:0000160">
    <property type="term" value="P:phosphorelay signal transduction system"/>
    <property type="evidence" value="ECO:0007669"/>
    <property type="project" value="TreeGrafter"/>
</dbReference>
<evidence type="ECO:0000256" key="9">
    <source>
        <dbReference type="ARBA" id="ARBA00022989"/>
    </source>
</evidence>
<feature type="transmembrane region" description="Helical" evidence="11">
    <location>
        <begin position="6"/>
        <end position="28"/>
    </location>
</feature>
<evidence type="ECO:0000256" key="6">
    <source>
        <dbReference type="ARBA" id="ARBA00022679"/>
    </source>
</evidence>
<evidence type="ECO:0000256" key="7">
    <source>
        <dbReference type="ARBA" id="ARBA00022692"/>
    </source>
</evidence>
<organism evidence="13 14">
    <name type="scientific">Bordetella genomosp. 4</name>
    <dbReference type="NCBI Taxonomy" id="463044"/>
    <lineage>
        <taxon>Bacteria</taxon>
        <taxon>Pseudomonadati</taxon>
        <taxon>Pseudomonadota</taxon>
        <taxon>Betaproteobacteria</taxon>
        <taxon>Burkholderiales</taxon>
        <taxon>Alcaligenaceae</taxon>
        <taxon>Bordetella</taxon>
    </lineage>
</organism>
<comment type="catalytic activity">
    <reaction evidence="1">
        <text>ATP + protein L-histidine = ADP + protein N-phospho-L-histidine.</text>
        <dbReference type="EC" id="2.7.13.3"/>
    </reaction>
</comment>
<evidence type="ECO:0000256" key="4">
    <source>
        <dbReference type="ARBA" id="ARBA00022475"/>
    </source>
</evidence>
<evidence type="ECO:0000256" key="1">
    <source>
        <dbReference type="ARBA" id="ARBA00000085"/>
    </source>
</evidence>
<protein>
    <recommendedName>
        <fullName evidence="3">histidine kinase</fullName>
        <ecNumber evidence="3">2.7.13.3</ecNumber>
    </recommendedName>
</protein>
<reference evidence="13 14" key="1">
    <citation type="submission" date="2017-05" db="EMBL/GenBank/DDBJ databases">
        <title>Complete and WGS of Bordetella genogroups.</title>
        <authorList>
            <person name="Spilker T."/>
            <person name="LiPuma J."/>
        </authorList>
    </citation>
    <scope>NUCLEOTIDE SEQUENCE [LARGE SCALE GENOMIC DNA]</scope>
    <source>
        <strain evidence="13 14">AU9919</strain>
    </source>
</reference>
<evidence type="ECO:0000313" key="13">
    <source>
        <dbReference type="EMBL" id="OZI50939.1"/>
    </source>
</evidence>
<keyword evidence="5" id="KW-0597">Phosphoprotein</keyword>
<dbReference type="PANTHER" id="PTHR45436">
    <property type="entry name" value="SENSOR HISTIDINE KINASE YKOH"/>
    <property type="match status" value="1"/>
</dbReference>
<dbReference type="Pfam" id="PF08269">
    <property type="entry name" value="dCache_2"/>
    <property type="match status" value="1"/>
</dbReference>
<dbReference type="CDD" id="cd16364">
    <property type="entry name" value="T3SC_I-like"/>
    <property type="match status" value="1"/>
</dbReference>
<evidence type="ECO:0000256" key="3">
    <source>
        <dbReference type="ARBA" id="ARBA00012438"/>
    </source>
</evidence>
<evidence type="ECO:0000313" key="14">
    <source>
        <dbReference type="Proteomes" id="UP000216885"/>
    </source>
</evidence>
<dbReference type="Gene3D" id="3.30.450.20">
    <property type="entry name" value="PAS domain"/>
    <property type="match status" value="1"/>
</dbReference>
<evidence type="ECO:0000256" key="11">
    <source>
        <dbReference type="SAM" id="Phobius"/>
    </source>
</evidence>
<dbReference type="SMART" id="SM01049">
    <property type="entry name" value="Cache_2"/>
    <property type="match status" value="1"/>
</dbReference>
<dbReference type="RefSeq" id="WP_094823666.1">
    <property type="nucleotide sequence ID" value="NZ_NEVO01000016.1"/>
</dbReference>
<dbReference type="GO" id="GO:0030254">
    <property type="term" value="P:protein secretion by the type III secretion system"/>
    <property type="evidence" value="ECO:0007669"/>
    <property type="project" value="InterPro"/>
</dbReference>
<dbReference type="InterPro" id="IPR033480">
    <property type="entry name" value="sCache_2"/>
</dbReference>
<dbReference type="OrthoDB" id="9802500at2"/>
<keyword evidence="10 11" id="KW-0472">Membrane</keyword>
<sequence length="539" mass="60334">MSFQSLHSKIFVLVTTILVTVAIVVMLTSQRNVTDTVMTSEQHAINNVLDLIRHDAAARWGAMLNNKVSIVRNGRRQLMQTGRVIEATLESYARLADDGIVTEAMAQDLAREWINQLHFHGDRYAFVFDTRYIVLASGYPAMRGRDLSTINDYKNRPLAQVALEDSYDSGYSFGIYRRPTSTQPAGHTQPDLHALIGDDDNSRYAYFDYFGPWNWVLAVSDSAADIINQIEEYRTQMENAVRTTLLPLKLARSGFVFIVADDGRFIVPPPDAHSGFLDSRFDDGQTLRQRLNGPARANLHGLQVEGSRDLWTIDSTRYAPLRWTIVAAVPEKDLTAPAQKLLRSQALIFGAMLLAALSSAWFFAARIVQPLKRLTSYVRQLPDQAVQAESKVPRHIAALPYLHRDEVGRLATAFMDMDRRLRENIHHDKSKGITHAYCILSNAPATHRDAFFAMLLQAHMFGSATDGCMFGFEPQQDQVILFKTISLSDLDGPAATAQLEALVNQAGRWAAYLPHLIEDWEQKVVQAAVNVAQSLPAHA</sequence>
<keyword evidence="7 11" id="KW-0812">Transmembrane</keyword>
<dbReference type="Gene3D" id="3.30.1460.10">
    <property type="match status" value="1"/>
</dbReference>
<dbReference type="AlphaFoldDB" id="A0A261TMW1"/>
<evidence type="ECO:0000259" key="12">
    <source>
        <dbReference type="SMART" id="SM01049"/>
    </source>
</evidence>
<evidence type="ECO:0000256" key="8">
    <source>
        <dbReference type="ARBA" id="ARBA00022777"/>
    </source>
</evidence>
<dbReference type="GO" id="GO:0004673">
    <property type="term" value="F:protein histidine kinase activity"/>
    <property type="evidence" value="ECO:0007669"/>
    <property type="project" value="UniProtKB-EC"/>
</dbReference>
<feature type="transmembrane region" description="Helical" evidence="11">
    <location>
        <begin position="346"/>
        <end position="364"/>
    </location>
</feature>
<dbReference type="Proteomes" id="UP000216885">
    <property type="component" value="Unassembled WGS sequence"/>
</dbReference>
<dbReference type="InterPro" id="IPR010261">
    <property type="entry name" value="Tir_chaperone"/>
</dbReference>
<accession>A0A261TMW1</accession>
<keyword evidence="4" id="KW-1003">Cell membrane</keyword>
<feature type="domain" description="Single Cache" evidence="12">
    <location>
        <begin position="67"/>
        <end position="160"/>
    </location>
</feature>
<dbReference type="Pfam" id="PF05932">
    <property type="entry name" value="CesT"/>
    <property type="match status" value="1"/>
</dbReference>
<name>A0A261TMW1_9BORD</name>
<comment type="caution">
    <text evidence="13">The sequence shown here is derived from an EMBL/GenBank/DDBJ whole genome shotgun (WGS) entry which is preliminary data.</text>
</comment>
<keyword evidence="8" id="KW-0418">Kinase</keyword>
<evidence type="ECO:0000256" key="10">
    <source>
        <dbReference type="ARBA" id="ARBA00023136"/>
    </source>
</evidence>
<proteinExistence type="predicted"/>
<dbReference type="PANTHER" id="PTHR45436:SF5">
    <property type="entry name" value="SENSOR HISTIDINE KINASE TRCS"/>
    <property type="match status" value="1"/>
</dbReference>
<dbReference type="SUPFAM" id="SSF69635">
    <property type="entry name" value="Type III secretory system chaperone-like"/>
    <property type="match status" value="1"/>
</dbReference>
<gene>
    <name evidence="13" type="ORF">CAL20_24305</name>
</gene>
<dbReference type="EC" id="2.7.13.3" evidence="3"/>
<keyword evidence="9 11" id="KW-1133">Transmembrane helix</keyword>
<keyword evidence="14" id="KW-1185">Reference proteome</keyword>
<dbReference type="InterPro" id="IPR050428">
    <property type="entry name" value="TCS_sensor_his_kinase"/>
</dbReference>
<comment type="subcellular location">
    <subcellularLocation>
        <location evidence="2">Cell membrane</location>
        <topology evidence="2">Multi-pass membrane protein</topology>
    </subcellularLocation>
</comment>